<feature type="transmembrane region" description="Helical" evidence="7">
    <location>
        <begin position="171"/>
        <end position="190"/>
    </location>
</feature>
<dbReference type="InterPro" id="IPR035906">
    <property type="entry name" value="MetI-like_sf"/>
</dbReference>
<evidence type="ECO:0000256" key="7">
    <source>
        <dbReference type="RuleBase" id="RU363032"/>
    </source>
</evidence>
<comment type="subcellular location">
    <subcellularLocation>
        <location evidence="1 7">Cell membrane</location>
        <topology evidence="1 7">Multi-pass membrane protein</topology>
    </subcellularLocation>
</comment>
<comment type="similarity">
    <text evidence="7">Belongs to the binding-protein-dependent transport system permease family.</text>
</comment>
<keyword evidence="10" id="KW-1185">Reference proteome</keyword>
<evidence type="ECO:0000256" key="3">
    <source>
        <dbReference type="ARBA" id="ARBA00022475"/>
    </source>
</evidence>
<feature type="domain" description="ABC transmembrane type-1" evidence="8">
    <location>
        <begin position="74"/>
        <end position="297"/>
    </location>
</feature>
<dbReference type="InterPro" id="IPR050809">
    <property type="entry name" value="UgpAE/MalFG_permease"/>
</dbReference>
<dbReference type="PROSITE" id="PS50928">
    <property type="entry name" value="ABC_TM1"/>
    <property type="match status" value="1"/>
</dbReference>
<keyword evidence="4 7" id="KW-0812">Transmembrane</keyword>
<dbReference type="SUPFAM" id="SSF161098">
    <property type="entry name" value="MetI-like"/>
    <property type="match status" value="1"/>
</dbReference>
<name>A0ABZ1BNZ2_9FIRM</name>
<evidence type="ECO:0000256" key="5">
    <source>
        <dbReference type="ARBA" id="ARBA00022989"/>
    </source>
</evidence>
<dbReference type="CDD" id="cd06261">
    <property type="entry name" value="TM_PBP2"/>
    <property type="match status" value="1"/>
</dbReference>
<evidence type="ECO:0000259" key="8">
    <source>
        <dbReference type="PROSITE" id="PS50928"/>
    </source>
</evidence>
<dbReference type="EMBL" id="CP141614">
    <property type="protein sequence ID" value="WRP14283.1"/>
    <property type="molecule type" value="Genomic_DNA"/>
</dbReference>
<organism evidence="9 10">
    <name type="scientific">Geochorda subterranea</name>
    <dbReference type="NCBI Taxonomy" id="3109564"/>
    <lineage>
        <taxon>Bacteria</taxon>
        <taxon>Bacillati</taxon>
        <taxon>Bacillota</taxon>
        <taxon>Limnochordia</taxon>
        <taxon>Limnochordales</taxon>
        <taxon>Geochordaceae</taxon>
        <taxon>Geochorda</taxon>
    </lineage>
</organism>
<keyword evidence="6 7" id="KW-0472">Membrane</keyword>
<evidence type="ECO:0000256" key="2">
    <source>
        <dbReference type="ARBA" id="ARBA00022448"/>
    </source>
</evidence>
<dbReference type="PANTHER" id="PTHR43227:SF8">
    <property type="entry name" value="DIACETYLCHITOBIOSE UPTAKE SYSTEM PERMEASE PROTEIN DASB"/>
    <property type="match status" value="1"/>
</dbReference>
<reference evidence="10" key="1">
    <citation type="submission" date="2023-12" db="EMBL/GenBank/DDBJ databases">
        <title>Novel isolates from deep terrestrial aquifers shed light on the physiology and ecology of the class Limnochordia.</title>
        <authorList>
            <person name="Karnachuk O.V."/>
            <person name="Lukina A.P."/>
            <person name="Avakyan M.R."/>
            <person name="Kadnikov V."/>
            <person name="Begmatov S."/>
            <person name="Beletsky A.V."/>
            <person name="Mardanov A.V."/>
            <person name="Ravin N.V."/>
        </authorList>
    </citation>
    <scope>NUCLEOTIDE SEQUENCE [LARGE SCALE GENOMIC DNA]</scope>
    <source>
        <strain evidence="10">LN</strain>
    </source>
</reference>
<accession>A0ABZ1BNZ2</accession>
<dbReference type="InterPro" id="IPR000515">
    <property type="entry name" value="MetI-like"/>
</dbReference>
<protein>
    <submittedName>
        <fullName evidence="9">Sugar ABC transporter permease</fullName>
    </submittedName>
</protein>
<keyword evidence="3" id="KW-1003">Cell membrane</keyword>
<feature type="transmembrane region" description="Helical" evidence="7">
    <location>
        <begin position="211"/>
        <end position="230"/>
    </location>
</feature>
<feature type="transmembrane region" description="Helical" evidence="7">
    <location>
        <begin position="78"/>
        <end position="99"/>
    </location>
</feature>
<keyword evidence="5 7" id="KW-1133">Transmembrane helix</keyword>
<gene>
    <name evidence="9" type="ORF">VLY81_12795</name>
</gene>
<feature type="transmembrane region" description="Helical" evidence="7">
    <location>
        <begin position="111"/>
        <end position="131"/>
    </location>
</feature>
<keyword evidence="2 7" id="KW-0813">Transport</keyword>
<dbReference type="Gene3D" id="1.10.3720.10">
    <property type="entry name" value="MetI-like"/>
    <property type="match status" value="1"/>
</dbReference>
<proteinExistence type="inferred from homology"/>
<evidence type="ECO:0000256" key="1">
    <source>
        <dbReference type="ARBA" id="ARBA00004651"/>
    </source>
</evidence>
<dbReference type="RefSeq" id="WP_324668591.1">
    <property type="nucleotide sequence ID" value="NZ_CP141614.1"/>
</dbReference>
<dbReference type="Proteomes" id="UP001333102">
    <property type="component" value="Chromosome"/>
</dbReference>
<feature type="transmembrane region" description="Helical" evidence="7">
    <location>
        <begin position="276"/>
        <end position="298"/>
    </location>
</feature>
<dbReference type="PANTHER" id="PTHR43227">
    <property type="entry name" value="BLL4140 PROTEIN"/>
    <property type="match status" value="1"/>
</dbReference>
<evidence type="ECO:0000256" key="6">
    <source>
        <dbReference type="ARBA" id="ARBA00023136"/>
    </source>
</evidence>
<sequence>MDMLDRWLGRRVHLAFLLPGVVLYGLFMVYPLASSLGYSLFEWDGLVREGFAGLRNFRTVLLEPPFSVRFVGALKHNVLFFTMTFVIQSTLGLLFALLFRQKRPGFGFFQAAYFLPYTLSLVVVGFLWLLLLNPLWGGFNQLLRLVGLGQWAQPWLGQPRTALVSIILINAWRWLGFPILVFLAGLQAIPAEMEEAARVDGANAWQTLRHVTLPLLAPVMGMVTILTFIYDFNAFELVFVMQGSSGGPAYSTDLLGTFFYRTAFGDSTTGGEPGQVGIASAIAVLMFMMVAAVSWLGIRLLQGRQVEY</sequence>
<evidence type="ECO:0000256" key="4">
    <source>
        <dbReference type="ARBA" id="ARBA00022692"/>
    </source>
</evidence>
<evidence type="ECO:0000313" key="9">
    <source>
        <dbReference type="EMBL" id="WRP14283.1"/>
    </source>
</evidence>
<evidence type="ECO:0000313" key="10">
    <source>
        <dbReference type="Proteomes" id="UP001333102"/>
    </source>
</evidence>
<feature type="transmembrane region" description="Helical" evidence="7">
    <location>
        <begin position="12"/>
        <end position="33"/>
    </location>
</feature>
<dbReference type="Pfam" id="PF00528">
    <property type="entry name" value="BPD_transp_1"/>
    <property type="match status" value="1"/>
</dbReference>